<comment type="caution">
    <text evidence="4">The sequence shown here is derived from an EMBL/GenBank/DDBJ whole genome shotgun (WGS) entry which is preliminary data.</text>
</comment>
<keyword evidence="5" id="KW-1185">Reference proteome</keyword>
<dbReference type="Gene3D" id="3.40.50.720">
    <property type="entry name" value="NAD(P)-binding Rossmann-like Domain"/>
    <property type="match status" value="1"/>
</dbReference>
<proteinExistence type="predicted"/>
<evidence type="ECO:0000256" key="1">
    <source>
        <dbReference type="ARBA" id="ARBA00022857"/>
    </source>
</evidence>
<dbReference type="InterPro" id="IPR013149">
    <property type="entry name" value="ADH-like_C"/>
</dbReference>
<dbReference type="InterPro" id="IPR020843">
    <property type="entry name" value="ER"/>
</dbReference>
<evidence type="ECO:0000259" key="3">
    <source>
        <dbReference type="SMART" id="SM00829"/>
    </source>
</evidence>
<evidence type="ECO:0000313" key="4">
    <source>
        <dbReference type="EMBL" id="MBY8825400.1"/>
    </source>
</evidence>
<feature type="domain" description="Enoyl reductase (ER)" evidence="3">
    <location>
        <begin position="17"/>
        <end position="331"/>
    </location>
</feature>
<dbReference type="InterPro" id="IPR013154">
    <property type="entry name" value="ADH-like_N"/>
</dbReference>
<dbReference type="PANTHER" id="PTHR48106:SF8">
    <property type="entry name" value="OS02G0805600 PROTEIN"/>
    <property type="match status" value="1"/>
</dbReference>
<dbReference type="CDD" id="cd05276">
    <property type="entry name" value="p53_inducible_oxidoreductase"/>
    <property type="match status" value="1"/>
</dbReference>
<dbReference type="SUPFAM" id="SSF51735">
    <property type="entry name" value="NAD(P)-binding Rossmann-fold domains"/>
    <property type="match status" value="1"/>
</dbReference>
<dbReference type="Proteomes" id="UP000706039">
    <property type="component" value="Unassembled WGS sequence"/>
</dbReference>
<gene>
    <name evidence="4" type="ORF">K7G82_24055</name>
</gene>
<dbReference type="SMART" id="SM00829">
    <property type="entry name" value="PKS_ER"/>
    <property type="match status" value="1"/>
</dbReference>
<dbReference type="RefSeq" id="WP_222992508.1">
    <property type="nucleotide sequence ID" value="NZ_JAINVV010000012.1"/>
</dbReference>
<dbReference type="SUPFAM" id="SSF50129">
    <property type="entry name" value="GroES-like"/>
    <property type="match status" value="1"/>
</dbReference>
<dbReference type="InterPro" id="IPR014189">
    <property type="entry name" value="Quinone_OxRdtase_PIG3"/>
</dbReference>
<protein>
    <submittedName>
        <fullName evidence="4">NAD(P)H-quinone oxidoreductase</fullName>
    </submittedName>
</protein>
<organism evidence="4 5">
    <name type="scientific">Sphingomonas colocasiae</name>
    <dbReference type="NCBI Taxonomy" id="1848973"/>
    <lineage>
        <taxon>Bacteria</taxon>
        <taxon>Pseudomonadati</taxon>
        <taxon>Pseudomonadota</taxon>
        <taxon>Alphaproteobacteria</taxon>
        <taxon>Sphingomonadales</taxon>
        <taxon>Sphingomonadaceae</taxon>
        <taxon>Sphingomonas</taxon>
    </lineage>
</organism>
<accession>A0ABS7PVK1</accession>
<reference evidence="4 5" key="1">
    <citation type="submission" date="2021-08" db="EMBL/GenBank/DDBJ databases">
        <authorList>
            <person name="Tuo L."/>
        </authorList>
    </citation>
    <scope>NUCLEOTIDE SEQUENCE [LARGE SCALE GENOMIC DNA]</scope>
    <source>
        <strain evidence="4 5">JCM 31229</strain>
    </source>
</reference>
<dbReference type="Gene3D" id="3.90.180.10">
    <property type="entry name" value="Medium-chain alcohol dehydrogenases, catalytic domain"/>
    <property type="match status" value="1"/>
</dbReference>
<keyword evidence="2" id="KW-0560">Oxidoreductase</keyword>
<dbReference type="EMBL" id="JAINVV010000012">
    <property type="protein sequence ID" value="MBY8825400.1"/>
    <property type="molecule type" value="Genomic_DNA"/>
</dbReference>
<name>A0ABS7PVK1_9SPHN</name>
<keyword evidence="1" id="KW-0521">NADP</keyword>
<dbReference type="InterPro" id="IPR011032">
    <property type="entry name" value="GroES-like_sf"/>
</dbReference>
<dbReference type="PANTHER" id="PTHR48106">
    <property type="entry name" value="QUINONE OXIDOREDUCTASE PIG3-RELATED"/>
    <property type="match status" value="1"/>
</dbReference>
<dbReference type="NCBIfam" id="TIGR02824">
    <property type="entry name" value="quinone_pig3"/>
    <property type="match status" value="1"/>
</dbReference>
<sequence length="350" mass="36820">MRELPKTMRAIEIVAHGAPDMLRPTERPCPRPESGELLIEVAAAGVNRPDVLQREGNYPPPPGASDLPGLEVAGIVRACGDGVSPSWLGRTVCALVPGGGYAEYCIAAPELCLPGIAGFSIAEMAAIPENWFTAYDHVVRGCRLMQGESLLVHGGTSGVGIAAIQLGLATGARVFATAGSDAKTTWLRDLGCTEAVNYREADFVSALRQATGDAGIDVIIDMVAGPYLARNIDLLAERGRISLIGGIGGVVADGISIAPIMLKQVTVTGNVLRTRPAAYKAELAASLHRAVWPLFERGDARPVIDRSFPLDRAADAHRLMESSTHIGKIILIPGLDEHDSSRSGISPRGA</sequence>
<dbReference type="Pfam" id="PF00107">
    <property type="entry name" value="ADH_zinc_N"/>
    <property type="match status" value="1"/>
</dbReference>
<dbReference type="Pfam" id="PF08240">
    <property type="entry name" value="ADH_N"/>
    <property type="match status" value="1"/>
</dbReference>
<evidence type="ECO:0000256" key="2">
    <source>
        <dbReference type="ARBA" id="ARBA00023002"/>
    </source>
</evidence>
<dbReference type="InterPro" id="IPR036291">
    <property type="entry name" value="NAD(P)-bd_dom_sf"/>
</dbReference>
<evidence type="ECO:0000313" key="5">
    <source>
        <dbReference type="Proteomes" id="UP000706039"/>
    </source>
</evidence>